<keyword evidence="4" id="KW-1185">Reference proteome</keyword>
<dbReference type="Proteomes" id="UP000002051">
    <property type="component" value="Chromosome 4"/>
</dbReference>
<feature type="region of interest" description="Disordered" evidence="1">
    <location>
        <begin position="118"/>
        <end position="142"/>
    </location>
</feature>
<dbReference type="EMBL" id="CM001220">
    <property type="protein sequence ID" value="KEH29343.1"/>
    <property type="molecule type" value="Genomic_DNA"/>
</dbReference>
<protein>
    <submittedName>
        <fullName evidence="2 3">Uncharacterized protein</fullName>
    </submittedName>
</protein>
<organism evidence="2 4">
    <name type="scientific">Medicago truncatula</name>
    <name type="common">Barrel medic</name>
    <name type="synonym">Medicago tribuloides</name>
    <dbReference type="NCBI Taxonomy" id="3880"/>
    <lineage>
        <taxon>Eukaryota</taxon>
        <taxon>Viridiplantae</taxon>
        <taxon>Streptophyta</taxon>
        <taxon>Embryophyta</taxon>
        <taxon>Tracheophyta</taxon>
        <taxon>Spermatophyta</taxon>
        <taxon>Magnoliopsida</taxon>
        <taxon>eudicotyledons</taxon>
        <taxon>Gunneridae</taxon>
        <taxon>Pentapetalae</taxon>
        <taxon>rosids</taxon>
        <taxon>fabids</taxon>
        <taxon>Fabales</taxon>
        <taxon>Fabaceae</taxon>
        <taxon>Papilionoideae</taxon>
        <taxon>50 kb inversion clade</taxon>
        <taxon>NPAAA clade</taxon>
        <taxon>Hologalegina</taxon>
        <taxon>IRL clade</taxon>
        <taxon>Trifolieae</taxon>
        <taxon>Medicago</taxon>
    </lineage>
</organism>
<feature type="compositionally biased region" description="Basic residues" evidence="1">
    <location>
        <begin position="118"/>
        <end position="132"/>
    </location>
</feature>
<dbReference type="AlphaFoldDB" id="A0A072UJU6"/>
<dbReference type="HOGENOM" id="CLU_1549883_0_0_1"/>
<proteinExistence type="predicted"/>
<reference evidence="3" key="3">
    <citation type="submission" date="2015-04" db="UniProtKB">
        <authorList>
            <consortium name="EnsemblPlants"/>
        </authorList>
    </citation>
    <scope>IDENTIFICATION</scope>
    <source>
        <strain evidence="3">cv. Jemalong A17</strain>
    </source>
</reference>
<sequence>MHNLDWNPGIERQIFARPVFPLLRVLPVRMRSLLFGRITCGKKVPETRTYDWLSLSFSFQEISPARSKNHSYQCISKADPERESSSFARMGITAALTLLQGSRLNALLCEGKAGTAHARHKRQGTFNRHGRPPRVNVGNRLPFDGHEKGSARLSYMSPKAKGLLSFLISLMRL</sequence>
<gene>
    <name evidence="2" type="ordered locus">MTR_4g035695</name>
</gene>
<dbReference type="EnsemblPlants" id="KEH29343">
    <property type="protein sequence ID" value="KEH29343"/>
    <property type="gene ID" value="MTR_4g035695"/>
</dbReference>
<evidence type="ECO:0000313" key="3">
    <source>
        <dbReference type="EnsemblPlants" id="KEH29343"/>
    </source>
</evidence>
<evidence type="ECO:0000256" key="1">
    <source>
        <dbReference type="SAM" id="MobiDB-lite"/>
    </source>
</evidence>
<reference evidence="2 4" key="1">
    <citation type="journal article" date="2011" name="Nature">
        <title>The Medicago genome provides insight into the evolution of rhizobial symbioses.</title>
        <authorList>
            <person name="Young N.D."/>
            <person name="Debelle F."/>
            <person name="Oldroyd G.E."/>
            <person name="Geurts R."/>
            <person name="Cannon S.B."/>
            <person name="Udvardi M.K."/>
            <person name="Benedito V.A."/>
            <person name="Mayer K.F."/>
            <person name="Gouzy J."/>
            <person name="Schoof H."/>
            <person name="Van de Peer Y."/>
            <person name="Proost S."/>
            <person name="Cook D.R."/>
            <person name="Meyers B.C."/>
            <person name="Spannagl M."/>
            <person name="Cheung F."/>
            <person name="De Mita S."/>
            <person name="Krishnakumar V."/>
            <person name="Gundlach H."/>
            <person name="Zhou S."/>
            <person name="Mudge J."/>
            <person name="Bharti A.K."/>
            <person name="Murray J.D."/>
            <person name="Naoumkina M.A."/>
            <person name="Rosen B."/>
            <person name="Silverstein K.A."/>
            <person name="Tang H."/>
            <person name="Rombauts S."/>
            <person name="Zhao P.X."/>
            <person name="Zhou P."/>
            <person name="Barbe V."/>
            <person name="Bardou P."/>
            <person name="Bechner M."/>
            <person name="Bellec A."/>
            <person name="Berger A."/>
            <person name="Berges H."/>
            <person name="Bidwell S."/>
            <person name="Bisseling T."/>
            <person name="Choisne N."/>
            <person name="Couloux A."/>
            <person name="Denny R."/>
            <person name="Deshpande S."/>
            <person name="Dai X."/>
            <person name="Doyle J.J."/>
            <person name="Dudez A.M."/>
            <person name="Farmer A.D."/>
            <person name="Fouteau S."/>
            <person name="Franken C."/>
            <person name="Gibelin C."/>
            <person name="Gish J."/>
            <person name="Goldstein S."/>
            <person name="Gonzalez A.J."/>
            <person name="Green P.J."/>
            <person name="Hallab A."/>
            <person name="Hartog M."/>
            <person name="Hua A."/>
            <person name="Humphray S.J."/>
            <person name="Jeong D.H."/>
            <person name="Jing Y."/>
            <person name="Jocker A."/>
            <person name="Kenton S.M."/>
            <person name="Kim D.J."/>
            <person name="Klee K."/>
            <person name="Lai H."/>
            <person name="Lang C."/>
            <person name="Lin S."/>
            <person name="Macmil S.L."/>
            <person name="Magdelenat G."/>
            <person name="Matthews L."/>
            <person name="McCorrison J."/>
            <person name="Monaghan E.L."/>
            <person name="Mun J.H."/>
            <person name="Najar F.Z."/>
            <person name="Nicholson C."/>
            <person name="Noirot C."/>
            <person name="O'Bleness M."/>
            <person name="Paule C.R."/>
            <person name="Poulain J."/>
            <person name="Prion F."/>
            <person name="Qin B."/>
            <person name="Qu C."/>
            <person name="Retzel E.F."/>
            <person name="Riddle C."/>
            <person name="Sallet E."/>
            <person name="Samain S."/>
            <person name="Samson N."/>
            <person name="Sanders I."/>
            <person name="Saurat O."/>
            <person name="Scarpelli C."/>
            <person name="Schiex T."/>
            <person name="Segurens B."/>
            <person name="Severin A.J."/>
            <person name="Sherrier D.J."/>
            <person name="Shi R."/>
            <person name="Sims S."/>
            <person name="Singer S.R."/>
            <person name="Sinharoy S."/>
            <person name="Sterck L."/>
            <person name="Viollet A."/>
            <person name="Wang B.B."/>
            <person name="Wang K."/>
            <person name="Wang M."/>
            <person name="Wang X."/>
            <person name="Warfsmann J."/>
            <person name="Weissenbach J."/>
            <person name="White D.D."/>
            <person name="White J.D."/>
            <person name="Wiley G.B."/>
            <person name="Wincker P."/>
            <person name="Xing Y."/>
            <person name="Yang L."/>
            <person name="Yao Z."/>
            <person name="Ying F."/>
            <person name="Zhai J."/>
            <person name="Zhou L."/>
            <person name="Zuber A."/>
            <person name="Denarie J."/>
            <person name="Dixon R.A."/>
            <person name="May G.D."/>
            <person name="Schwartz D.C."/>
            <person name="Rogers J."/>
            <person name="Quetier F."/>
            <person name="Town C.D."/>
            <person name="Roe B.A."/>
        </authorList>
    </citation>
    <scope>NUCLEOTIDE SEQUENCE [LARGE SCALE GENOMIC DNA]</scope>
    <source>
        <strain evidence="2">A17</strain>
        <strain evidence="3 4">cv. Jemalong A17</strain>
    </source>
</reference>
<evidence type="ECO:0000313" key="2">
    <source>
        <dbReference type="EMBL" id="KEH29343.1"/>
    </source>
</evidence>
<evidence type="ECO:0000313" key="4">
    <source>
        <dbReference type="Proteomes" id="UP000002051"/>
    </source>
</evidence>
<accession>A0A072UJU6</accession>
<name>A0A072UJU6_MEDTR</name>
<reference evidence="2 4" key="2">
    <citation type="journal article" date="2014" name="BMC Genomics">
        <title>An improved genome release (version Mt4.0) for the model legume Medicago truncatula.</title>
        <authorList>
            <person name="Tang H."/>
            <person name="Krishnakumar V."/>
            <person name="Bidwell S."/>
            <person name="Rosen B."/>
            <person name="Chan A."/>
            <person name="Zhou S."/>
            <person name="Gentzbittel L."/>
            <person name="Childs K.L."/>
            <person name="Yandell M."/>
            <person name="Gundlach H."/>
            <person name="Mayer K.F."/>
            <person name="Schwartz D.C."/>
            <person name="Town C.D."/>
        </authorList>
    </citation>
    <scope>GENOME REANNOTATION</scope>
    <source>
        <strain evidence="2">A17</strain>
        <strain evidence="3 4">cv. Jemalong A17</strain>
    </source>
</reference>